<dbReference type="InterPro" id="IPR001357">
    <property type="entry name" value="BRCT_dom"/>
</dbReference>
<gene>
    <name evidence="3" type="ORF">PEVE_00023539</name>
</gene>
<dbReference type="PANTHER" id="PTHR45990:SF1">
    <property type="entry name" value="DNA REPAIR PROTEIN REV1"/>
    <property type="match status" value="1"/>
</dbReference>
<dbReference type="InterPro" id="IPR036420">
    <property type="entry name" value="BRCT_dom_sf"/>
</dbReference>
<evidence type="ECO:0000313" key="4">
    <source>
        <dbReference type="Proteomes" id="UP001159427"/>
    </source>
</evidence>
<dbReference type="PROSITE" id="PS50172">
    <property type="entry name" value="BRCT"/>
    <property type="match status" value="1"/>
</dbReference>
<accession>A0ABN8SKQ8</accession>
<proteinExistence type="predicted"/>
<dbReference type="Pfam" id="PF00817">
    <property type="entry name" value="IMS"/>
    <property type="match status" value="1"/>
</dbReference>
<dbReference type="SUPFAM" id="SSF56672">
    <property type="entry name" value="DNA/RNA polymerases"/>
    <property type="match status" value="1"/>
</dbReference>
<dbReference type="Proteomes" id="UP001159427">
    <property type="component" value="Unassembled WGS sequence"/>
</dbReference>
<reference evidence="3 4" key="1">
    <citation type="submission" date="2022-05" db="EMBL/GenBank/DDBJ databases">
        <authorList>
            <consortium name="Genoscope - CEA"/>
            <person name="William W."/>
        </authorList>
    </citation>
    <scope>NUCLEOTIDE SEQUENCE [LARGE SCALE GENOMIC DNA]</scope>
</reference>
<dbReference type="Gene3D" id="6.10.250.1490">
    <property type="match status" value="1"/>
</dbReference>
<feature type="non-terminal residue" evidence="3">
    <location>
        <position position="1"/>
    </location>
</feature>
<comment type="caution">
    <text evidence="3">The sequence shown here is derived from an EMBL/GenBank/DDBJ whole genome shotgun (WGS) entry which is preliminary data.</text>
</comment>
<feature type="domain" description="UmuC" evidence="2">
    <location>
        <begin position="159"/>
        <end position="255"/>
    </location>
</feature>
<feature type="domain" description="BRCT" evidence="1">
    <location>
        <begin position="1"/>
        <end position="30"/>
    </location>
</feature>
<keyword evidence="4" id="KW-1185">Reference proteome</keyword>
<dbReference type="Gene3D" id="3.40.1170.60">
    <property type="match status" value="1"/>
</dbReference>
<dbReference type="InterPro" id="IPR001126">
    <property type="entry name" value="UmuC"/>
</dbReference>
<evidence type="ECO:0000313" key="3">
    <source>
        <dbReference type="EMBL" id="CAH3192237.1"/>
    </source>
</evidence>
<dbReference type="SUPFAM" id="SSF52113">
    <property type="entry name" value="BRCT domain"/>
    <property type="match status" value="1"/>
</dbReference>
<name>A0ABN8SKQ8_9CNID</name>
<dbReference type="EMBL" id="CALNXI010003120">
    <property type="protein sequence ID" value="CAH3192237.1"/>
    <property type="molecule type" value="Genomic_DNA"/>
</dbReference>
<protein>
    <recommendedName>
        <fullName evidence="5">DNA repair protein REV1</fullName>
    </recommendedName>
</protein>
<evidence type="ECO:0000259" key="2">
    <source>
        <dbReference type="PROSITE" id="PS50173"/>
    </source>
</evidence>
<dbReference type="PROSITE" id="PS50173">
    <property type="entry name" value="UMUC"/>
    <property type="match status" value="1"/>
</dbReference>
<dbReference type="InterPro" id="IPR043502">
    <property type="entry name" value="DNA/RNA_pol_sf"/>
</dbReference>
<feature type="non-terminal residue" evidence="3">
    <location>
        <position position="255"/>
    </location>
</feature>
<organism evidence="3 4">
    <name type="scientific">Porites evermanni</name>
    <dbReference type="NCBI Taxonomy" id="104178"/>
    <lineage>
        <taxon>Eukaryota</taxon>
        <taxon>Metazoa</taxon>
        <taxon>Cnidaria</taxon>
        <taxon>Anthozoa</taxon>
        <taxon>Hexacorallia</taxon>
        <taxon>Scleractinia</taxon>
        <taxon>Fungiina</taxon>
        <taxon>Poritidae</taxon>
        <taxon>Porites</taxon>
    </lineage>
</organism>
<sequence length="255" mass="27848">LCRDELVVHPSWILDSIKARVLLPATQYLLYQSRKAAQKVLNFASNSKSTSTYENTGHIGGDLNLEAPSLTLQEITSVDGKTATKASDSAVFKKPSTSGLPRAGDANFVSEFYNNSRLHYLSTWGAEFKKYTSEIIKSSAGNGWKGRGAGRVGPHGRVIMHIDMDSFFVSVTLRDQPHLRGKPIAVCHAGKGNSTDQGGCRTSSSFFNSMSEIASCSYEARAAGVRNGMFLGPARKLCPDIHCVPYQFEDYRQVS</sequence>
<evidence type="ECO:0008006" key="5">
    <source>
        <dbReference type="Google" id="ProtNLM"/>
    </source>
</evidence>
<dbReference type="PANTHER" id="PTHR45990">
    <property type="entry name" value="DNA REPAIR PROTEIN REV1"/>
    <property type="match status" value="1"/>
</dbReference>
<evidence type="ECO:0000259" key="1">
    <source>
        <dbReference type="PROSITE" id="PS50172"/>
    </source>
</evidence>